<organism evidence="3 4">
    <name type="scientific">Lithospermum erythrorhizon</name>
    <name type="common">Purple gromwell</name>
    <name type="synonym">Lithospermum officinale var. erythrorhizon</name>
    <dbReference type="NCBI Taxonomy" id="34254"/>
    <lineage>
        <taxon>Eukaryota</taxon>
        <taxon>Viridiplantae</taxon>
        <taxon>Streptophyta</taxon>
        <taxon>Embryophyta</taxon>
        <taxon>Tracheophyta</taxon>
        <taxon>Spermatophyta</taxon>
        <taxon>Magnoliopsida</taxon>
        <taxon>eudicotyledons</taxon>
        <taxon>Gunneridae</taxon>
        <taxon>Pentapetalae</taxon>
        <taxon>asterids</taxon>
        <taxon>lamiids</taxon>
        <taxon>Boraginales</taxon>
        <taxon>Boraginaceae</taxon>
        <taxon>Boraginoideae</taxon>
        <taxon>Lithospermeae</taxon>
        <taxon>Lithospermum</taxon>
    </lineage>
</organism>
<keyword evidence="4" id="KW-1185">Reference proteome</keyword>
<comment type="caution">
    <text evidence="3">The sequence shown here is derived from an EMBL/GenBank/DDBJ whole genome shotgun (WGS) entry which is preliminary data.</text>
</comment>
<evidence type="ECO:0000256" key="2">
    <source>
        <dbReference type="ARBA" id="ARBA00022729"/>
    </source>
</evidence>
<dbReference type="EMBL" id="BAABME010002966">
    <property type="protein sequence ID" value="GAA0156861.1"/>
    <property type="molecule type" value="Genomic_DNA"/>
</dbReference>
<dbReference type="PANTHER" id="PTHR33227:SF18">
    <property type="entry name" value="STIGMA-SPECIFIC STIG1-LIKE PROTEIN 3"/>
    <property type="match status" value="1"/>
</dbReference>
<name>A0AAV3Q1P8_LITER</name>
<sequence length="149" mass="16729">MKVMNLVIFIAIITSFTITFSTLKNFNIDDTQGQKPPTSAPFQVVNKRVMSRFLAEKERNPRVADHCNKDNEICSIILEGKTSTCCNNKCMDLYNDNKNCGACKKKCKFAESCCRGECVNLSMDKRHCGSCNNRCMTGGFCIYGICDYA</sequence>
<dbReference type="Pfam" id="PF04885">
    <property type="entry name" value="Stig1"/>
    <property type="match status" value="1"/>
</dbReference>
<proteinExistence type="inferred from homology"/>
<evidence type="ECO:0000313" key="4">
    <source>
        <dbReference type="Proteomes" id="UP001454036"/>
    </source>
</evidence>
<dbReference type="AlphaFoldDB" id="A0AAV3Q1P8"/>
<dbReference type="InterPro" id="IPR006969">
    <property type="entry name" value="Stig-like"/>
</dbReference>
<gene>
    <name evidence="3" type="ORF">LIER_14250</name>
</gene>
<comment type="similarity">
    <text evidence="1">Belongs to the STIG1 family.</text>
</comment>
<reference evidence="3 4" key="1">
    <citation type="submission" date="2024-01" db="EMBL/GenBank/DDBJ databases">
        <title>The complete chloroplast genome sequence of Lithospermum erythrorhizon: insights into the phylogenetic relationship among Boraginaceae species and the maternal lineages of purple gromwells.</title>
        <authorList>
            <person name="Okada T."/>
            <person name="Watanabe K."/>
        </authorList>
    </citation>
    <scope>NUCLEOTIDE SEQUENCE [LARGE SCALE GENOMIC DNA]</scope>
</reference>
<dbReference type="PANTHER" id="PTHR33227">
    <property type="entry name" value="STIGMA-SPECIFIC STIG1-LIKE PROTEIN 3"/>
    <property type="match status" value="1"/>
</dbReference>
<dbReference type="Proteomes" id="UP001454036">
    <property type="component" value="Unassembled WGS sequence"/>
</dbReference>
<evidence type="ECO:0000313" key="3">
    <source>
        <dbReference type="EMBL" id="GAA0156861.1"/>
    </source>
</evidence>
<accession>A0AAV3Q1P8</accession>
<protein>
    <submittedName>
        <fullName evidence="3">Uncharacterized protein</fullName>
    </submittedName>
</protein>
<evidence type="ECO:0000256" key="1">
    <source>
        <dbReference type="ARBA" id="ARBA00006010"/>
    </source>
</evidence>
<keyword evidence="2" id="KW-0732">Signal</keyword>